<feature type="domain" description="Band 7" evidence="1">
    <location>
        <begin position="37"/>
        <end position="197"/>
    </location>
</feature>
<dbReference type="InterPro" id="IPR036013">
    <property type="entry name" value="Band_7/SPFH_dom_sf"/>
</dbReference>
<dbReference type="InterPro" id="IPR001107">
    <property type="entry name" value="Band_7"/>
</dbReference>
<comment type="caution">
    <text evidence="2">The sequence shown here is derived from an EMBL/GenBank/DDBJ whole genome shotgun (WGS) entry which is preliminary data.</text>
</comment>
<evidence type="ECO:0000313" key="2">
    <source>
        <dbReference type="EMBL" id="MBD7981618.1"/>
    </source>
</evidence>
<dbReference type="SUPFAM" id="SSF117892">
    <property type="entry name" value="Band 7/SPFH domain"/>
    <property type="match status" value="1"/>
</dbReference>
<protein>
    <submittedName>
        <fullName evidence="2">SPFH domain-containing protein</fullName>
    </submittedName>
</protein>
<evidence type="ECO:0000313" key="3">
    <source>
        <dbReference type="Proteomes" id="UP000655570"/>
    </source>
</evidence>
<organism evidence="2 3">
    <name type="scientific">Oerskovia merdavium</name>
    <dbReference type="NCBI Taxonomy" id="2762227"/>
    <lineage>
        <taxon>Bacteria</taxon>
        <taxon>Bacillati</taxon>
        <taxon>Actinomycetota</taxon>
        <taxon>Actinomycetes</taxon>
        <taxon>Micrococcales</taxon>
        <taxon>Cellulomonadaceae</taxon>
        <taxon>Oerskovia</taxon>
    </lineage>
</organism>
<reference evidence="2 3" key="1">
    <citation type="submission" date="2020-08" db="EMBL/GenBank/DDBJ databases">
        <title>A Genomic Blueprint of the Chicken Gut Microbiome.</title>
        <authorList>
            <person name="Gilroy R."/>
            <person name="Ravi A."/>
            <person name="Getino M."/>
            <person name="Pursley I."/>
            <person name="Horton D.L."/>
            <person name="Alikhan N.-F."/>
            <person name="Baker D."/>
            <person name="Gharbi K."/>
            <person name="Hall N."/>
            <person name="Watson M."/>
            <person name="Adriaenssens E.M."/>
            <person name="Foster-Nyarko E."/>
            <person name="Jarju S."/>
            <person name="Secka A."/>
            <person name="Antonio M."/>
            <person name="Oren A."/>
            <person name="Chaudhuri R."/>
            <person name="La Ragione R.M."/>
            <person name="Hildebrand F."/>
            <person name="Pallen M.J."/>
        </authorList>
    </citation>
    <scope>NUCLEOTIDE SEQUENCE [LARGE SCALE GENOMIC DNA]</scope>
    <source>
        <strain evidence="2 3">Sa2CUA9</strain>
    </source>
</reference>
<proteinExistence type="predicted"/>
<evidence type="ECO:0000259" key="1">
    <source>
        <dbReference type="Pfam" id="PF01145"/>
    </source>
</evidence>
<accession>A0ABR8U0Q7</accession>
<sequence length="352" mass="37439">MATIKRYPWLRHFLGSPTGAVIHLRAGRVAHHGIGQAFWFRPGTSVLSEVPVDDQELPVLFHATTRDHQDVTVQVNVTYRFADPAVVSQRLDFGIDPDTGAAATTGRDQVATIIGQLAQSHAIDHLAAVPLTTALEQGVSQVRAQLVEALGTDARLASTGIEVLGVHVLAVRPDGDVERALQTPLREHVQAEADRSTYERRALAVERERTISENELASQIELATRRERLVAQEGTNLRREAEETAAAALVEARAAAERRDLTSAAQAEEIRRLGEANNAKFRTVMDVYEGMDRSTILAVAMRDLAGALPKIGSLTITPDLLSGALAAFTGAGAGPGVGAGPAAGATAPTRGA</sequence>
<dbReference type="RefSeq" id="WP_191804390.1">
    <property type="nucleotide sequence ID" value="NZ_JACSQF010000012.1"/>
</dbReference>
<dbReference type="Gene3D" id="3.30.479.30">
    <property type="entry name" value="Band 7 domain"/>
    <property type="match status" value="1"/>
</dbReference>
<gene>
    <name evidence="2" type="ORF">H9641_12930</name>
</gene>
<dbReference type="Proteomes" id="UP000655570">
    <property type="component" value="Unassembled WGS sequence"/>
</dbReference>
<keyword evidence="3" id="KW-1185">Reference proteome</keyword>
<name>A0ABR8U0Q7_9CELL</name>
<dbReference type="Pfam" id="PF01145">
    <property type="entry name" value="Band_7"/>
    <property type="match status" value="1"/>
</dbReference>
<dbReference type="EMBL" id="JACSQF010000012">
    <property type="protein sequence ID" value="MBD7981618.1"/>
    <property type="molecule type" value="Genomic_DNA"/>
</dbReference>